<dbReference type="Gene3D" id="1.20.930.10">
    <property type="entry name" value="Conserved domain common to transcription factors TFIIS, elongin A, CRSP70"/>
    <property type="match status" value="1"/>
</dbReference>
<feature type="compositionally biased region" description="Basic and acidic residues" evidence="1">
    <location>
        <begin position="113"/>
        <end position="128"/>
    </location>
</feature>
<evidence type="ECO:0000259" key="2">
    <source>
        <dbReference type="PROSITE" id="PS50812"/>
    </source>
</evidence>
<gene>
    <name evidence="3" type="ORF">INT43_005474</name>
</gene>
<dbReference type="PROSITE" id="PS50812">
    <property type="entry name" value="PWWP"/>
    <property type="match status" value="1"/>
</dbReference>
<keyword evidence="4" id="KW-1185">Reference proteome</keyword>
<feature type="non-terminal residue" evidence="3">
    <location>
        <position position="1"/>
    </location>
</feature>
<name>A0A8H7UB02_MORIS</name>
<accession>A0A8H7UB02</accession>
<dbReference type="CDD" id="cd05162">
    <property type="entry name" value="PWWP"/>
    <property type="match status" value="1"/>
</dbReference>
<dbReference type="Pfam" id="PF08711">
    <property type="entry name" value="Med26"/>
    <property type="match status" value="1"/>
</dbReference>
<evidence type="ECO:0000256" key="1">
    <source>
        <dbReference type="SAM" id="MobiDB-lite"/>
    </source>
</evidence>
<protein>
    <recommendedName>
        <fullName evidence="2">PWWP domain-containing protein</fullName>
    </recommendedName>
</protein>
<dbReference type="SMART" id="SM00293">
    <property type="entry name" value="PWWP"/>
    <property type="match status" value="1"/>
</dbReference>
<comment type="caution">
    <text evidence="3">The sequence shown here is derived from an EMBL/GenBank/DDBJ whole genome shotgun (WGS) entry which is preliminary data.</text>
</comment>
<dbReference type="Gene3D" id="2.30.30.140">
    <property type="match status" value="1"/>
</dbReference>
<dbReference type="InterPro" id="IPR017923">
    <property type="entry name" value="TFIIS_N"/>
</dbReference>
<dbReference type="PANTHER" id="PTHR12550:SF70">
    <property type="entry name" value="JIL-1 ANCHORING AND STABILIZING PROTEIN, ISOFORM A"/>
    <property type="match status" value="1"/>
</dbReference>
<evidence type="ECO:0000313" key="3">
    <source>
        <dbReference type="EMBL" id="KAG2176240.1"/>
    </source>
</evidence>
<dbReference type="PANTHER" id="PTHR12550">
    <property type="entry name" value="HEPATOMA-DERIVED GROWTH FACTOR-RELATED"/>
    <property type="match status" value="1"/>
</dbReference>
<proteinExistence type="predicted"/>
<organism evidence="3 4">
    <name type="scientific">Mortierella isabellina</name>
    <name type="common">Filamentous fungus</name>
    <name type="synonym">Umbelopsis isabellina</name>
    <dbReference type="NCBI Taxonomy" id="91625"/>
    <lineage>
        <taxon>Eukaryota</taxon>
        <taxon>Fungi</taxon>
        <taxon>Fungi incertae sedis</taxon>
        <taxon>Mucoromycota</taxon>
        <taxon>Mucoromycotina</taxon>
        <taxon>Umbelopsidomycetes</taxon>
        <taxon>Umbelopsidales</taxon>
        <taxon>Umbelopsidaceae</taxon>
        <taxon>Umbelopsis</taxon>
    </lineage>
</organism>
<feature type="region of interest" description="Disordered" evidence="1">
    <location>
        <begin position="113"/>
        <end position="188"/>
    </location>
</feature>
<dbReference type="AlphaFoldDB" id="A0A8H7UB02"/>
<feature type="compositionally biased region" description="Low complexity" evidence="1">
    <location>
        <begin position="147"/>
        <end position="173"/>
    </location>
</feature>
<dbReference type="EMBL" id="JAEPQZ010000010">
    <property type="protein sequence ID" value="KAG2176240.1"/>
    <property type="molecule type" value="Genomic_DNA"/>
</dbReference>
<evidence type="ECO:0000313" key="4">
    <source>
        <dbReference type="Proteomes" id="UP000654370"/>
    </source>
</evidence>
<dbReference type="InterPro" id="IPR035441">
    <property type="entry name" value="TFIIS/LEDGF_dom_sf"/>
</dbReference>
<dbReference type="InterPro" id="IPR000313">
    <property type="entry name" value="PWWP_dom"/>
</dbReference>
<feature type="region of interest" description="Disordered" evidence="1">
    <location>
        <begin position="248"/>
        <end position="272"/>
    </location>
</feature>
<sequence>MAPKVTPEYTPGSIVFAKLRGYPWWPARVEDDTKLPSKVKQQKSKTKGPMWTVFFFGSKDYGFFGPDSIRPFDRSAVERDLQANKFKTKDLTEAVKQALDPTEFDKEIKKLKEAQRKEEEGGSDEKNAKSKKKAAPTKKAPSPPAKKTPVPKAKPAPTKAKPTPVKATKPAATEKQPAPSIPATTTLRKRRGTQKVYAIGYYWLTQLVWEISSLTLLSFAQRITEPTEEPKQKTNGKQKLDVLKKVVAEKKQTKPSPEPASGKENAEAKKSKKLYHLRHKLQKLVYEKKEEEISVEDYTKIDAVLNEIEALQGEVTYDILKETKIGKVMKNACAHTFPNDSKYKLKDRCLHLMKKWKTVLLAGAAEEKDAHGSKKPGKPSEAVSKNGQSTASSVTKDSANEEAVTTKPEIQAVPNDKVLAATAEESAAAVSAGLEVAPAIQDNMGKEGETKVDGDTVMLDSSAIELASAVVSQAPSAMDLGDDPTA</sequence>
<reference evidence="3" key="1">
    <citation type="submission" date="2020-12" db="EMBL/GenBank/DDBJ databases">
        <title>Metabolic potential, ecology and presence of endohyphal bacteria is reflected in genomic diversity of Mucoromycotina.</title>
        <authorList>
            <person name="Muszewska A."/>
            <person name="Okrasinska A."/>
            <person name="Steczkiewicz K."/>
            <person name="Drgas O."/>
            <person name="Orlowska M."/>
            <person name="Perlinska-Lenart U."/>
            <person name="Aleksandrzak-Piekarczyk T."/>
            <person name="Szatraj K."/>
            <person name="Zielenkiewicz U."/>
            <person name="Pilsyk S."/>
            <person name="Malc E."/>
            <person name="Mieczkowski P."/>
            <person name="Kruszewska J.S."/>
            <person name="Biernat P."/>
            <person name="Pawlowska J."/>
        </authorList>
    </citation>
    <scope>NUCLEOTIDE SEQUENCE</scope>
    <source>
        <strain evidence="3">WA0000067209</strain>
    </source>
</reference>
<feature type="region of interest" description="Disordered" evidence="1">
    <location>
        <begin position="367"/>
        <end position="416"/>
    </location>
</feature>
<dbReference type="SUPFAM" id="SSF63748">
    <property type="entry name" value="Tudor/PWWP/MBT"/>
    <property type="match status" value="1"/>
</dbReference>
<dbReference type="OrthoDB" id="62853at2759"/>
<dbReference type="SUPFAM" id="SSF47676">
    <property type="entry name" value="Conserved domain common to transcription factors TFIIS, elongin A, CRSP70"/>
    <property type="match status" value="1"/>
</dbReference>
<feature type="compositionally biased region" description="Polar residues" evidence="1">
    <location>
        <begin position="383"/>
        <end position="397"/>
    </location>
</feature>
<dbReference type="Proteomes" id="UP000654370">
    <property type="component" value="Unassembled WGS sequence"/>
</dbReference>
<feature type="domain" description="PWWP" evidence="2">
    <location>
        <begin position="11"/>
        <end position="75"/>
    </location>
</feature>
<dbReference type="Pfam" id="PF00855">
    <property type="entry name" value="PWWP"/>
    <property type="match status" value="1"/>
</dbReference>